<name>A0A8S4SHJ5_9NEOP</name>
<comment type="caution">
    <text evidence="1">The sequence shown here is derived from an EMBL/GenBank/DDBJ whole genome shotgun (WGS) entry which is preliminary data.</text>
</comment>
<dbReference type="EMBL" id="CAKXAJ010026300">
    <property type="protein sequence ID" value="CAH2266090.1"/>
    <property type="molecule type" value="Genomic_DNA"/>
</dbReference>
<accession>A0A8S4SHJ5</accession>
<keyword evidence="2" id="KW-1185">Reference proteome</keyword>
<evidence type="ECO:0000313" key="1">
    <source>
        <dbReference type="EMBL" id="CAH2266090.1"/>
    </source>
</evidence>
<proteinExistence type="predicted"/>
<gene>
    <name evidence="1" type="primary">jg11095</name>
    <name evidence="1" type="ORF">PAEG_LOCUS25172</name>
</gene>
<sequence length="81" mass="9042">MDTTTPWGGAVVMPDSYRLKPHGVPTHRLASTWHAGILERAWMAGVASKNGKFHVQQAKRLRAETAQKKKKKKTALDDNYA</sequence>
<reference evidence="1" key="1">
    <citation type="submission" date="2022-03" db="EMBL/GenBank/DDBJ databases">
        <authorList>
            <person name="Lindestad O."/>
        </authorList>
    </citation>
    <scope>NUCLEOTIDE SEQUENCE</scope>
</reference>
<evidence type="ECO:0000313" key="2">
    <source>
        <dbReference type="Proteomes" id="UP000838756"/>
    </source>
</evidence>
<dbReference type="Proteomes" id="UP000838756">
    <property type="component" value="Unassembled WGS sequence"/>
</dbReference>
<organism evidence="1 2">
    <name type="scientific">Pararge aegeria aegeria</name>
    <dbReference type="NCBI Taxonomy" id="348720"/>
    <lineage>
        <taxon>Eukaryota</taxon>
        <taxon>Metazoa</taxon>
        <taxon>Ecdysozoa</taxon>
        <taxon>Arthropoda</taxon>
        <taxon>Hexapoda</taxon>
        <taxon>Insecta</taxon>
        <taxon>Pterygota</taxon>
        <taxon>Neoptera</taxon>
        <taxon>Endopterygota</taxon>
        <taxon>Lepidoptera</taxon>
        <taxon>Glossata</taxon>
        <taxon>Ditrysia</taxon>
        <taxon>Papilionoidea</taxon>
        <taxon>Nymphalidae</taxon>
        <taxon>Satyrinae</taxon>
        <taxon>Satyrini</taxon>
        <taxon>Parargina</taxon>
        <taxon>Pararge</taxon>
    </lineage>
</organism>
<protein>
    <submittedName>
        <fullName evidence="1">Jg11095 protein</fullName>
    </submittedName>
</protein>
<dbReference type="AlphaFoldDB" id="A0A8S4SHJ5"/>